<sequence>MNVILTVLIFAQLTTPYQTRVFLDADGRFVMYARYYGNEFISIDSVKTVSQYLRDGISLRNRTFLLDELKKDLQQQGGYANKGLFGTFEIALPKGGFSDFMGETGKLDVGGHVKITAGGSQTFISNLSGEAQRSWLPELTLKQEMAVNLDGQVGDRMRVFIDHNSERVNETQNKITVTYKGREDEILQEIEGGDTQLSIPATNYTGDIPSHRGLFGLKSTAKFGPLDIVAIASKEQTQTQEVEIEGSTQAQYDTIYAKEWERRRFFWLGTSDEIIELEVYVDDNDYANNNLGGDITFYGEAYLDIDDDNVPDQQEVASNYREGYFTLRREGFTDYYNFVPGDNIIELNYSLYNEYVLGVWYVKQDQAGNIDTVGRQPSSEDTTIQLKLICPQRQDTASYTYQYERKNYYQIVSPGSRLDSVQIYLIESGGEHTDRQDGERFIALLGLDVSPEDGLVDDNTVFLSSRGLLRFPEDQPFASSVLDEPDSSIYTDPYKYDKGKYYLFKKTTEARPVYTLPDNVEQVWVYVDDQLQDSITDYHVDYEEGKVEFRKPILPTSRVRIKVEYSPFFSAAEKSLIGMRGTLRPFGDATLGSSFFYRTESFPSDRVRLREEPFDRMIWEVDFSYPQELPILTNIVDWLPLVKTEAPSKMNLNFEAAYSFSKLNAKGEVYVDDLESATIVSSDIPINKISWVLCSKPFGRDESDFIQNRLIWFNPRDQERLQASDIYVDPLDDNEITDVLKVVFEPEDDSSFGGLMQYIYSENYDEIENFELIIKGRGGHVHIDFAEEMNEDQLRRNAEGVLVGLGTREDEDINRDGVYTQQDEDTGLDGIYGDDDEGTVLEDDGNDDYDADGYTGRINGTELNRIWDTEDIDRNGVLNSQDRYYSYTINLDDTTDSDTTYYISNAGLQPGWKMFRMPIKDSTWDTVIGAPDWRNIKYVRIWFDQFASTETLLIYKMSATGSRWKNSGIVGERMPPAPSEDFIITPVNTKTHKYYISPYPVEKDQYGRVKTEGALELRLRDIQEGHTCVARRRTDDNEDYRAYDTLTFYLYSAANVRAGLNPVIALRIGSDSLNFYEYTTEYENGELDNYSQYRRFYVAMDNLVSLKTERMAPGDTVRNPPYIVVGNPSLSKNQFFEIRITNQHIEPLSDTLWFNDVIMVAPKTDVGRIVRGNGSVTLADFASVNFSYDESNGRFRRLTEPNNISTQSENRGYTISSNVYLNKFLPPQWLFNIPVGFSYRKNTRTPRYSYYADDIELPSEEADEQRATNISRSYSIGFSKAGSRNWFIKNTLDRLSLNLSKSQVYNRAILKVDTSTTESYRAAYALDPRFDFRLFGQTISLLPRNISLSATYGKSTVRSYYRNDADSAFKPTEYGFQDKRTLTPSVSVSYSPHKMINASYTFTQTRDSVGTRGRFGEEVGRNQTFNASVSEDLKIIRPTLSFNSTYRENYSFEIRRDEDLRNVDNSGRYGADGTVDIQRLFGLLTHLRDETKDTLLTPGSPAWLAKALEDFVSHIQNVKLNYSRQRNSNYLNVKVRPDIRYQWGLIDSIPADDIAAGSYPGRGVLDTYGANSGLNFAMINVTGGYSGRLNKTYSYGGDEVRTENTNYPNLTVNVQRLEALPLLKNLMKTSSLSSSFNHFYEERYEFKTTDTIPRLLSDSKGTSFEPLARWNANWNKGFSSSIDFSYVQTRGNNYSTADTVPSLTINRRGSFRVGYTFSAPRGLSLPLLGGIKFSTNVTLNFGLNYSRTTSYYRDLEKPTNDTSTLGANIDISANFSSSVTGGFNLDYSQTNDKNSVQDIRRVELNLWMNINF</sequence>
<name>A0A0S8GNV4_UNCW3</name>
<dbReference type="InterPro" id="IPR025684">
    <property type="entry name" value="SprA_N_dom"/>
</dbReference>
<evidence type="ECO:0000313" key="2">
    <source>
        <dbReference type="EMBL" id="KPK73533.1"/>
    </source>
</evidence>
<dbReference type="Proteomes" id="UP000051096">
    <property type="component" value="Unassembled WGS sequence"/>
</dbReference>
<gene>
    <name evidence="2" type="ORF">AMJ87_01395</name>
</gene>
<comment type="caution">
    <text evidence="2">The sequence shown here is derived from an EMBL/GenBank/DDBJ whole genome shotgun (WGS) entry which is preliminary data.</text>
</comment>
<reference evidence="2 3" key="1">
    <citation type="journal article" date="2015" name="Microbiome">
        <title>Genomic resolution of linkages in carbon, nitrogen, and sulfur cycling among widespread estuary sediment bacteria.</title>
        <authorList>
            <person name="Baker B.J."/>
            <person name="Lazar C.S."/>
            <person name="Teske A.P."/>
            <person name="Dick G.J."/>
        </authorList>
    </citation>
    <scope>NUCLEOTIDE SEQUENCE [LARGE SCALE GENOMIC DNA]</scope>
    <source>
        <strain evidence="2">SM23_60</strain>
    </source>
</reference>
<feature type="domain" description="Gliding motility protein SprA N-terminal" evidence="1">
    <location>
        <begin position="863"/>
        <end position="1258"/>
    </location>
</feature>
<dbReference type="Pfam" id="PF14349">
    <property type="entry name" value="SprA_N"/>
    <property type="match status" value="1"/>
</dbReference>
<proteinExistence type="predicted"/>
<organism evidence="2 3">
    <name type="scientific">candidate division WOR_3 bacterium SM23_60</name>
    <dbReference type="NCBI Taxonomy" id="1703780"/>
    <lineage>
        <taxon>Bacteria</taxon>
        <taxon>Bacteria division WOR-3</taxon>
    </lineage>
</organism>
<evidence type="ECO:0000259" key="1">
    <source>
        <dbReference type="Pfam" id="PF14349"/>
    </source>
</evidence>
<evidence type="ECO:0000313" key="3">
    <source>
        <dbReference type="Proteomes" id="UP000051096"/>
    </source>
</evidence>
<protein>
    <recommendedName>
        <fullName evidence="1">Gliding motility protein SprA N-terminal domain-containing protein</fullName>
    </recommendedName>
</protein>
<accession>A0A0S8GNV4</accession>
<dbReference type="EMBL" id="LJUO01000007">
    <property type="protein sequence ID" value="KPK73533.1"/>
    <property type="molecule type" value="Genomic_DNA"/>
</dbReference>